<keyword evidence="2" id="KW-0813">Transport</keyword>
<dbReference type="Pfam" id="PF01813">
    <property type="entry name" value="ATP-synt_D"/>
    <property type="match status" value="1"/>
</dbReference>
<dbReference type="Proteomes" id="UP000488506">
    <property type="component" value="Unassembled WGS sequence"/>
</dbReference>
<dbReference type="InterPro" id="IPR002699">
    <property type="entry name" value="V_ATPase_D"/>
</dbReference>
<dbReference type="EMBL" id="WPAF01000002">
    <property type="protein sequence ID" value="KAF0135110.1"/>
    <property type="molecule type" value="Genomic_DNA"/>
</dbReference>
<dbReference type="PANTHER" id="PTHR11671">
    <property type="entry name" value="V-TYPE ATP SYNTHASE SUBUNIT D"/>
    <property type="match status" value="1"/>
</dbReference>
<keyword evidence="3" id="KW-0406">Ion transport</keyword>
<evidence type="ECO:0000256" key="1">
    <source>
        <dbReference type="ARBA" id="ARBA00005850"/>
    </source>
</evidence>
<evidence type="ECO:0000256" key="2">
    <source>
        <dbReference type="ARBA" id="ARBA00022448"/>
    </source>
</evidence>
<name>A0A833L4X2_UNCSA</name>
<accession>A0A833L4X2</accession>
<evidence type="ECO:0000313" key="5">
    <source>
        <dbReference type="Proteomes" id="UP000488506"/>
    </source>
</evidence>
<organism evidence="4 5">
    <name type="scientific">Candidatus Saganbacteria bacterium</name>
    <dbReference type="NCBI Taxonomy" id="2575572"/>
    <lineage>
        <taxon>Bacteria</taxon>
        <taxon>Bacillati</taxon>
        <taxon>Saganbacteria</taxon>
    </lineage>
</organism>
<comment type="similarity">
    <text evidence="1">Belongs to the V-ATPase D subunit family.</text>
</comment>
<dbReference type="NCBIfam" id="TIGR00309">
    <property type="entry name" value="V_ATPase_subD"/>
    <property type="match status" value="1"/>
</dbReference>
<sequence length="191" mass="21712">MQLLRLRKQTALARRGHKLLKDKLDGLVQRFYSIKNSYFGLHKKLEPELVDIFTKSVFAYALSNPVVFKNKSTASARINIKTQSIMGVEIPSYELRVSGEPLKFSKILASEDLPEALNAFNNALPSLIKLAEAGRSLNFIAKQIIETRRRVNALEYILIPELEDNLKFVTMKLDELERSSHVSILKRKGGK</sequence>
<evidence type="ECO:0000256" key="3">
    <source>
        <dbReference type="ARBA" id="ARBA00023065"/>
    </source>
</evidence>
<comment type="caution">
    <text evidence="4">The sequence shown here is derived from an EMBL/GenBank/DDBJ whole genome shotgun (WGS) entry which is preliminary data.</text>
</comment>
<dbReference type="AlphaFoldDB" id="A0A833L4X2"/>
<protein>
    <submittedName>
        <fullName evidence="4">V-type H+-transporting ATPase subunit D</fullName>
    </submittedName>
</protein>
<dbReference type="Gene3D" id="1.10.287.3240">
    <property type="match status" value="1"/>
</dbReference>
<evidence type="ECO:0000313" key="4">
    <source>
        <dbReference type="EMBL" id="KAF0135110.1"/>
    </source>
</evidence>
<reference evidence="4 5" key="1">
    <citation type="submission" date="2019-12" db="EMBL/GenBank/DDBJ databases">
        <authorList>
            <person name="Wolfe R."/>
            <person name="Danczak R."/>
            <person name="Wilkins M."/>
        </authorList>
    </citation>
    <scope>NUCLEOTIDE SEQUENCE [LARGE SCALE GENOMIC DNA]</scope>
    <source>
        <strain evidence="4">X2_MaxBin.013</strain>
    </source>
</reference>
<dbReference type="GO" id="GO:0046961">
    <property type="term" value="F:proton-transporting ATPase activity, rotational mechanism"/>
    <property type="evidence" value="ECO:0007669"/>
    <property type="project" value="InterPro"/>
</dbReference>
<gene>
    <name evidence="4" type="ORF">FD145_248</name>
</gene>
<proteinExistence type="inferred from homology"/>